<dbReference type="InterPro" id="IPR002645">
    <property type="entry name" value="STAS_dom"/>
</dbReference>
<dbReference type="AlphaFoldDB" id="A0A1J5RRV4"/>
<protein>
    <submittedName>
        <fullName evidence="2">STAS domain protein</fullName>
    </submittedName>
</protein>
<dbReference type="GO" id="GO:0043856">
    <property type="term" value="F:anti-sigma factor antagonist activity"/>
    <property type="evidence" value="ECO:0007669"/>
    <property type="project" value="TreeGrafter"/>
</dbReference>
<feature type="domain" description="STAS" evidence="1">
    <location>
        <begin position="1"/>
        <end position="101"/>
    </location>
</feature>
<accession>A0A1J5RRV4</accession>
<dbReference type="Gene3D" id="3.30.750.24">
    <property type="entry name" value="STAS domain"/>
    <property type="match status" value="1"/>
</dbReference>
<gene>
    <name evidence="2" type="ORF">GALL_196560</name>
</gene>
<reference evidence="2" key="1">
    <citation type="submission" date="2016-10" db="EMBL/GenBank/DDBJ databases">
        <title>Sequence of Gallionella enrichment culture.</title>
        <authorList>
            <person name="Poehlein A."/>
            <person name="Muehling M."/>
            <person name="Daniel R."/>
        </authorList>
    </citation>
    <scope>NUCLEOTIDE SEQUENCE</scope>
</reference>
<comment type="caution">
    <text evidence="2">The sequence shown here is derived from an EMBL/GenBank/DDBJ whole genome shotgun (WGS) entry which is preliminary data.</text>
</comment>
<dbReference type="PROSITE" id="PS50801">
    <property type="entry name" value="STAS"/>
    <property type="match status" value="1"/>
</dbReference>
<evidence type="ECO:0000313" key="2">
    <source>
        <dbReference type="EMBL" id="OIQ98378.1"/>
    </source>
</evidence>
<name>A0A1J5RRV4_9ZZZZ</name>
<dbReference type="PANTHER" id="PTHR33495:SF2">
    <property type="entry name" value="ANTI-SIGMA FACTOR ANTAGONIST TM_1081-RELATED"/>
    <property type="match status" value="1"/>
</dbReference>
<organism evidence="2">
    <name type="scientific">mine drainage metagenome</name>
    <dbReference type="NCBI Taxonomy" id="410659"/>
    <lineage>
        <taxon>unclassified sequences</taxon>
        <taxon>metagenomes</taxon>
        <taxon>ecological metagenomes</taxon>
    </lineage>
</organism>
<dbReference type="CDD" id="cd07043">
    <property type="entry name" value="STAS_anti-anti-sigma_factors"/>
    <property type="match status" value="1"/>
</dbReference>
<dbReference type="PANTHER" id="PTHR33495">
    <property type="entry name" value="ANTI-SIGMA FACTOR ANTAGONIST TM_1081-RELATED-RELATED"/>
    <property type="match status" value="1"/>
</dbReference>
<dbReference type="InterPro" id="IPR036513">
    <property type="entry name" value="STAS_dom_sf"/>
</dbReference>
<proteinExistence type="predicted"/>
<evidence type="ECO:0000259" key="1">
    <source>
        <dbReference type="PROSITE" id="PS50801"/>
    </source>
</evidence>
<dbReference type="SUPFAM" id="SSF52091">
    <property type="entry name" value="SpoIIaa-like"/>
    <property type="match status" value="1"/>
</dbReference>
<dbReference type="Pfam" id="PF01740">
    <property type="entry name" value="STAS"/>
    <property type="match status" value="1"/>
</dbReference>
<sequence length="101" mass="11167">MNCDLSAEDALLVVSLSGRFTAVDTPMFRKVIEDLPLDGKSGVVFDLQGLQFVDSAALGLLVLARDSVNDRGLAMSIRRLQGHVKKTFELFHFDQLFTIQP</sequence>
<dbReference type="EMBL" id="MLJW01000120">
    <property type="protein sequence ID" value="OIQ98378.1"/>
    <property type="molecule type" value="Genomic_DNA"/>
</dbReference>